<reference evidence="2" key="1">
    <citation type="journal article" date="2019" name="Int. J. Syst. Evol. Microbiol.">
        <title>The Global Catalogue of Microorganisms (GCM) 10K type strain sequencing project: providing services to taxonomists for standard genome sequencing and annotation.</title>
        <authorList>
            <consortium name="The Broad Institute Genomics Platform"/>
            <consortium name="The Broad Institute Genome Sequencing Center for Infectious Disease"/>
            <person name="Wu L."/>
            <person name="Ma J."/>
        </authorList>
    </citation>
    <scope>NUCLEOTIDE SEQUENCE [LARGE SCALE GENOMIC DNA]</scope>
    <source>
        <strain evidence="2">KCTC 23916</strain>
    </source>
</reference>
<sequence>MYPSSKQVALIIAVLFKRSEKTRARVSEKTIKSLARRTTLRSAFTSDLRCWLEDFGILLVQLDRGGFALVTIAALEGAPTILAKNYVKEERKALASGTLNEDTLFEELGITSEEDED</sequence>
<name>A0ABQ2XMP1_9BURK</name>
<dbReference type="RefSeq" id="WP_189347148.1">
    <property type="nucleotide sequence ID" value="NZ_BMYT01000006.1"/>
</dbReference>
<organism evidence="1 2">
    <name type="scientific">Undibacterium macrobrachii</name>
    <dbReference type="NCBI Taxonomy" id="1119058"/>
    <lineage>
        <taxon>Bacteria</taxon>
        <taxon>Pseudomonadati</taxon>
        <taxon>Pseudomonadota</taxon>
        <taxon>Betaproteobacteria</taxon>
        <taxon>Burkholderiales</taxon>
        <taxon>Oxalobacteraceae</taxon>
        <taxon>Undibacterium</taxon>
    </lineage>
</organism>
<accession>A0ABQ2XMP1</accession>
<evidence type="ECO:0000313" key="1">
    <source>
        <dbReference type="EMBL" id="GGX23289.1"/>
    </source>
</evidence>
<evidence type="ECO:0000313" key="2">
    <source>
        <dbReference type="Proteomes" id="UP000620127"/>
    </source>
</evidence>
<keyword evidence="2" id="KW-1185">Reference proteome</keyword>
<proteinExistence type="predicted"/>
<comment type="caution">
    <text evidence="1">The sequence shown here is derived from an EMBL/GenBank/DDBJ whole genome shotgun (WGS) entry which is preliminary data.</text>
</comment>
<dbReference type="EMBL" id="BMYT01000006">
    <property type="protein sequence ID" value="GGX23289.1"/>
    <property type="molecule type" value="Genomic_DNA"/>
</dbReference>
<dbReference type="Proteomes" id="UP000620127">
    <property type="component" value="Unassembled WGS sequence"/>
</dbReference>
<protein>
    <submittedName>
        <fullName evidence="1">Uncharacterized protein</fullName>
    </submittedName>
</protein>
<gene>
    <name evidence="1" type="ORF">GCM10011282_31730</name>
</gene>